<dbReference type="PRINTS" id="PR00757">
    <property type="entry name" value="AMINEOXDASEF"/>
</dbReference>
<dbReference type="InterPro" id="IPR050281">
    <property type="entry name" value="Flavin_monoamine_oxidase"/>
</dbReference>
<evidence type="ECO:0000313" key="6">
    <source>
        <dbReference type="EMBL" id="KAL2280055.1"/>
    </source>
</evidence>
<proteinExistence type="inferred from homology"/>
<dbReference type="Gene3D" id="3.90.660.10">
    <property type="match status" value="1"/>
</dbReference>
<dbReference type="InterPro" id="IPR002937">
    <property type="entry name" value="Amino_oxidase"/>
</dbReference>
<keyword evidence="4" id="KW-0732">Signal</keyword>
<dbReference type="Pfam" id="PF01593">
    <property type="entry name" value="Amino_oxidase"/>
    <property type="match status" value="1"/>
</dbReference>
<evidence type="ECO:0000313" key="7">
    <source>
        <dbReference type="Proteomes" id="UP001600888"/>
    </source>
</evidence>
<dbReference type="EMBL" id="JBAWTH010000070">
    <property type="protein sequence ID" value="KAL2280055.1"/>
    <property type="molecule type" value="Genomic_DNA"/>
</dbReference>
<name>A0ABR4EC81_9PEZI</name>
<dbReference type="Proteomes" id="UP001600888">
    <property type="component" value="Unassembled WGS sequence"/>
</dbReference>
<dbReference type="InterPro" id="IPR036188">
    <property type="entry name" value="FAD/NAD-bd_sf"/>
</dbReference>
<keyword evidence="7" id="KW-1185">Reference proteome</keyword>
<comment type="caution">
    <text evidence="6">The sequence shown here is derived from an EMBL/GenBank/DDBJ whole genome shotgun (WGS) entry which is preliminary data.</text>
</comment>
<dbReference type="SUPFAM" id="SSF54373">
    <property type="entry name" value="FAD-linked reductases, C-terminal domain"/>
    <property type="match status" value="1"/>
</dbReference>
<dbReference type="InterPro" id="IPR001613">
    <property type="entry name" value="Flavin_amine_oxidase"/>
</dbReference>
<evidence type="ECO:0000259" key="5">
    <source>
        <dbReference type="Pfam" id="PF01593"/>
    </source>
</evidence>
<feature type="signal peptide" evidence="4">
    <location>
        <begin position="1"/>
        <end position="27"/>
    </location>
</feature>
<dbReference type="PANTHER" id="PTHR10742">
    <property type="entry name" value="FLAVIN MONOAMINE OXIDASE"/>
    <property type="match status" value="1"/>
</dbReference>
<comment type="similarity">
    <text evidence="3">Belongs to the flavin monoamine oxidase family.</text>
</comment>
<dbReference type="Gene3D" id="3.50.50.60">
    <property type="entry name" value="FAD/NAD(P)-binding domain"/>
    <property type="match status" value="1"/>
</dbReference>
<dbReference type="PANTHER" id="PTHR10742:SF313">
    <property type="entry name" value="AMINE OXIDASE"/>
    <property type="match status" value="1"/>
</dbReference>
<feature type="chain" id="PRO_5046659217" description="Amine oxidase" evidence="4">
    <location>
        <begin position="28"/>
        <end position="553"/>
    </location>
</feature>
<evidence type="ECO:0000256" key="1">
    <source>
        <dbReference type="ARBA" id="ARBA00001974"/>
    </source>
</evidence>
<dbReference type="SUPFAM" id="SSF51905">
    <property type="entry name" value="FAD/NAD(P)-binding domain"/>
    <property type="match status" value="1"/>
</dbReference>
<protein>
    <recommendedName>
        <fullName evidence="3">Amine oxidase</fullName>
        <ecNumber evidence="3">1.4.3.-</ecNumber>
    </recommendedName>
</protein>
<organism evidence="6 7">
    <name type="scientific">Diaporthe vaccinii</name>
    <dbReference type="NCBI Taxonomy" id="105482"/>
    <lineage>
        <taxon>Eukaryota</taxon>
        <taxon>Fungi</taxon>
        <taxon>Dikarya</taxon>
        <taxon>Ascomycota</taxon>
        <taxon>Pezizomycotina</taxon>
        <taxon>Sordariomycetes</taxon>
        <taxon>Sordariomycetidae</taxon>
        <taxon>Diaporthales</taxon>
        <taxon>Diaporthaceae</taxon>
        <taxon>Diaporthe</taxon>
        <taxon>Diaporthe eres species complex</taxon>
    </lineage>
</organism>
<reference evidence="6 7" key="1">
    <citation type="submission" date="2024-03" db="EMBL/GenBank/DDBJ databases">
        <title>A high-quality draft genome sequence of Diaporthe vaccinii, a causative agent of upright dieback and viscid rot disease in cranberry plants.</title>
        <authorList>
            <person name="Sarrasin M."/>
            <person name="Lang B.F."/>
            <person name="Burger G."/>
        </authorList>
    </citation>
    <scope>NUCLEOTIDE SEQUENCE [LARGE SCALE GENOMIC DNA]</scope>
    <source>
        <strain evidence="6 7">IS7</strain>
    </source>
</reference>
<sequence length="553" mass="62502">MRSTFLPSRLASFLHILMLTSWSSVHAAAIPNDERRQYSACRRTKVAILGAGITGITTAQALANQSITDFLIVEYQGEIGGRVHHADFGKGPDGKPLLVEYGANWIQGLGTEGGPENPIWTFEKKWKIESQESNFSRILTYNESGLADFESEIEEYEDAFFRMTQEAGELLTDNIQDKTIREGLMHVGWKPDQRDYPAAADAVEWWLYDGEQAYTPEETSLVFNSAVNNFTFLQYSGKNNFVIDQRGHNTWIKGEASTFLDEDDPRLLLNTIVSNIEYSDEGVEVTMEDGSCISADYAVCTFSLGVLQHESAVEFDPPLPDWKKTSIDMFNLGTYTKIFMQFPERFWPDDTEFFLYADPTQRGWYPIWQSLDLDEFFPGSHVLFTTVTERESKRVERMTNDQTLAETMDVLRAMFPNVTVPQPTAFAYPRWGTIPWAYGSFSCWPAGTTLEMHENLRANVDRLWFAGEHTSATYFGYMQGAWFEGRDAGTRIAQLIKGACIGDAPTGGATRGSGDCGERVRYEKLHGTTELEEYNVQNGWDGTSFQTNGLDEE</sequence>
<evidence type="ECO:0000256" key="4">
    <source>
        <dbReference type="SAM" id="SignalP"/>
    </source>
</evidence>
<keyword evidence="3" id="KW-0285">Flavoprotein</keyword>
<feature type="domain" description="Amine oxidase" evidence="5">
    <location>
        <begin position="53"/>
        <end position="492"/>
    </location>
</feature>
<gene>
    <name evidence="6" type="ORF">FJTKL_13000</name>
</gene>
<dbReference type="EC" id="1.4.3.-" evidence="3"/>
<keyword evidence="2 3" id="KW-0560">Oxidoreductase</keyword>
<evidence type="ECO:0000256" key="3">
    <source>
        <dbReference type="RuleBase" id="RU362067"/>
    </source>
</evidence>
<evidence type="ECO:0000256" key="2">
    <source>
        <dbReference type="ARBA" id="ARBA00023002"/>
    </source>
</evidence>
<accession>A0ABR4EC81</accession>
<comment type="cofactor">
    <cofactor evidence="1 3">
        <name>FAD</name>
        <dbReference type="ChEBI" id="CHEBI:57692"/>
    </cofactor>
</comment>
<keyword evidence="3" id="KW-0274">FAD</keyword>